<keyword evidence="9" id="KW-1185">Reference proteome</keyword>
<sequence>MDLRSPVVTSLVGAAILVAAAGGAFVLVRDADILALRLPTKALAPTRHALETPRDAVEHFQCNRCHVVPGIEPASAALSENCVTCHEAITAGRLDLWYKDAEVRRWKEHLTHLMRTPDLGSLGQRVKRSWLVSWLQAPHAVRPLYGATMPRMKLGPRDAELLADFLHVTEEDSNDPPSGDAEAGRLLYEKYACATCHFRGDAPTEALAYGSPEFRTASARRRAPDLKHVRARMSLAQLRQWLRAPRAILPDTEMPAFAFTSKEVEDLAAFLREPTTEKTSAPRAPYKPRRLEREVHYPEVAKKLTRHLCYHCHSDSRRAGDQGPGNSGGFGYGGVSLDLATREGLLRGIKREGQFRGLPDRMEDGTPRLVASLLARRAELDGQLHASVLGMPLGLPPIPDEDIDLIYTWIEQGAPR</sequence>
<dbReference type="RefSeq" id="WP_206719142.1">
    <property type="nucleotide sequence ID" value="NZ_CP071091.1"/>
</dbReference>
<evidence type="ECO:0000256" key="5">
    <source>
        <dbReference type="ARBA" id="ARBA00023004"/>
    </source>
</evidence>
<name>A0ABX7NFS7_9BACT</name>
<evidence type="ECO:0000256" key="2">
    <source>
        <dbReference type="ARBA" id="ARBA00022617"/>
    </source>
</evidence>
<feature type="domain" description="Cytochrome c" evidence="7">
    <location>
        <begin position="179"/>
        <end position="275"/>
    </location>
</feature>
<dbReference type="SUPFAM" id="SSF46626">
    <property type="entry name" value="Cytochrome c"/>
    <property type="match status" value="2"/>
</dbReference>
<accession>A0ABX7NFS7</accession>
<evidence type="ECO:0000256" key="4">
    <source>
        <dbReference type="ARBA" id="ARBA00022982"/>
    </source>
</evidence>
<evidence type="ECO:0000256" key="1">
    <source>
        <dbReference type="ARBA" id="ARBA00022448"/>
    </source>
</evidence>
<evidence type="ECO:0000259" key="7">
    <source>
        <dbReference type="PROSITE" id="PS51007"/>
    </source>
</evidence>
<gene>
    <name evidence="8" type="ORF">JY572_16415</name>
</gene>
<evidence type="ECO:0000256" key="6">
    <source>
        <dbReference type="PROSITE-ProRule" id="PRU00433"/>
    </source>
</evidence>
<keyword evidence="4" id="KW-0249">Electron transport</keyword>
<evidence type="ECO:0000256" key="3">
    <source>
        <dbReference type="ARBA" id="ARBA00022723"/>
    </source>
</evidence>
<dbReference type="PROSITE" id="PS51007">
    <property type="entry name" value="CYTC"/>
    <property type="match status" value="1"/>
</dbReference>
<dbReference type="Gene3D" id="1.10.760.10">
    <property type="entry name" value="Cytochrome c-like domain"/>
    <property type="match status" value="2"/>
</dbReference>
<evidence type="ECO:0000313" key="9">
    <source>
        <dbReference type="Proteomes" id="UP000663090"/>
    </source>
</evidence>
<dbReference type="Proteomes" id="UP000663090">
    <property type="component" value="Chromosome"/>
</dbReference>
<dbReference type="InterPro" id="IPR036909">
    <property type="entry name" value="Cyt_c-like_dom_sf"/>
</dbReference>
<dbReference type="PANTHER" id="PTHR37823:SF1">
    <property type="entry name" value="CYTOCHROME C-553-LIKE"/>
    <property type="match status" value="1"/>
</dbReference>
<keyword evidence="1" id="KW-0813">Transport</keyword>
<dbReference type="Pfam" id="PF00034">
    <property type="entry name" value="Cytochrom_C"/>
    <property type="match status" value="1"/>
</dbReference>
<organism evidence="8 9">
    <name type="scientific">Myxococcus landrumensis</name>
    <dbReference type="NCBI Taxonomy" id="2813577"/>
    <lineage>
        <taxon>Bacteria</taxon>
        <taxon>Pseudomonadati</taxon>
        <taxon>Myxococcota</taxon>
        <taxon>Myxococcia</taxon>
        <taxon>Myxococcales</taxon>
        <taxon>Cystobacterineae</taxon>
        <taxon>Myxococcaceae</taxon>
        <taxon>Myxococcus</taxon>
    </lineage>
</organism>
<dbReference type="EMBL" id="CP071091">
    <property type="protein sequence ID" value="QSQ17523.1"/>
    <property type="molecule type" value="Genomic_DNA"/>
</dbReference>
<dbReference type="PANTHER" id="PTHR37823">
    <property type="entry name" value="CYTOCHROME C-553-LIKE"/>
    <property type="match status" value="1"/>
</dbReference>
<keyword evidence="3 6" id="KW-0479">Metal-binding</keyword>
<keyword evidence="5 6" id="KW-0408">Iron</keyword>
<reference evidence="8 9" key="1">
    <citation type="submission" date="2021-02" db="EMBL/GenBank/DDBJ databases">
        <title>De Novo genome assembly of isolated myxobacteria.</title>
        <authorList>
            <person name="Stevens D.C."/>
        </authorList>
    </citation>
    <scope>NUCLEOTIDE SEQUENCE [LARGE SCALE GENOMIC DNA]</scope>
    <source>
        <strain evidence="8 9">SCHIC003</strain>
    </source>
</reference>
<dbReference type="InterPro" id="IPR036280">
    <property type="entry name" value="Multihaem_cyt_sf"/>
</dbReference>
<dbReference type="InterPro" id="IPR051811">
    <property type="entry name" value="Cytochrome_c550/c551-like"/>
</dbReference>
<dbReference type="SUPFAM" id="SSF48695">
    <property type="entry name" value="Multiheme cytochromes"/>
    <property type="match status" value="1"/>
</dbReference>
<protein>
    <submittedName>
        <fullName evidence="8">C-type cytochrome</fullName>
    </submittedName>
</protein>
<keyword evidence="2 6" id="KW-0349">Heme</keyword>
<dbReference type="InterPro" id="IPR009056">
    <property type="entry name" value="Cyt_c-like_dom"/>
</dbReference>
<proteinExistence type="predicted"/>
<evidence type="ECO:0000313" key="8">
    <source>
        <dbReference type="EMBL" id="QSQ17523.1"/>
    </source>
</evidence>